<proteinExistence type="predicted"/>
<dbReference type="PANTHER" id="PTHR45661">
    <property type="entry name" value="SURFACE ANTIGEN"/>
    <property type="match status" value="1"/>
</dbReference>
<evidence type="ECO:0000256" key="1">
    <source>
        <dbReference type="ARBA" id="ARBA00022729"/>
    </source>
</evidence>
<dbReference type="Proteomes" id="UP001176891">
    <property type="component" value="Unassembled WGS sequence"/>
</dbReference>
<reference evidence="3" key="1">
    <citation type="submission" date="2023-07" db="EMBL/GenBank/DDBJ databases">
        <title>Two novel species in the genus Flavivirga.</title>
        <authorList>
            <person name="Kwon K."/>
        </authorList>
    </citation>
    <scope>NUCLEOTIDE SEQUENCE</scope>
    <source>
        <strain evidence="3">KACC 14157</strain>
    </source>
</reference>
<dbReference type="Pfam" id="PF13306">
    <property type="entry name" value="LRR_5"/>
    <property type="match status" value="1"/>
</dbReference>
<comment type="caution">
    <text evidence="3">The sequence shown here is derived from an EMBL/GenBank/DDBJ whole genome shotgun (WGS) entry which is preliminary data.</text>
</comment>
<dbReference type="NCBIfam" id="TIGR04183">
    <property type="entry name" value="Por_Secre_tail"/>
    <property type="match status" value="1"/>
</dbReference>
<dbReference type="Gene3D" id="3.40.50.12480">
    <property type="match status" value="1"/>
</dbReference>
<dbReference type="InterPro" id="IPR032675">
    <property type="entry name" value="LRR_dom_sf"/>
</dbReference>
<dbReference type="InterPro" id="IPR026444">
    <property type="entry name" value="Secre_tail"/>
</dbReference>
<dbReference type="InterPro" id="IPR026906">
    <property type="entry name" value="LRR_5"/>
</dbReference>
<sequence length="293" mass="32302">MKKQLQLKWSFAILFIVLTVTTYGQNNLGNTFTVDGLEYKITSLSPNTVKTTDYMGTTTEVTIPETVQDYTVTVIGNDAFKEKGLTSVTLPNSIINIRDWAFSTNNLTEVIIPGSVTHIGSYAFVVNQLDSIVIPNSVTNIWECFFSNNRLTSVTSIGSYAFLDNQLTEVTIPNSVVYIWDWAFWNNSGLATVVAEGTIPPSLREDAFAPAHNNKGNAGNIVTVYPNPAQDNIHITLSDGEALQQVNLYNTLGRHVYSANALQIDISHLPGGMYMLEIETKAGEKVVKRVIIK</sequence>
<accession>A0ABT8X0L4</accession>
<gene>
    <name evidence="3" type="ORF">Q4Q39_08795</name>
</gene>
<evidence type="ECO:0000313" key="4">
    <source>
        <dbReference type="Proteomes" id="UP001176891"/>
    </source>
</evidence>
<evidence type="ECO:0000313" key="3">
    <source>
        <dbReference type="EMBL" id="MDO5987491.1"/>
    </source>
</evidence>
<dbReference type="PANTHER" id="PTHR45661:SF3">
    <property type="entry name" value="IG-LIKE DOMAIN-CONTAINING PROTEIN"/>
    <property type="match status" value="1"/>
</dbReference>
<organism evidence="3 4">
    <name type="scientific">Flavivirga amylovorans</name>
    <dbReference type="NCBI Taxonomy" id="870486"/>
    <lineage>
        <taxon>Bacteria</taxon>
        <taxon>Pseudomonadati</taxon>
        <taxon>Bacteroidota</taxon>
        <taxon>Flavobacteriia</taxon>
        <taxon>Flavobacteriales</taxon>
        <taxon>Flavobacteriaceae</taxon>
        <taxon>Flavivirga</taxon>
    </lineage>
</organism>
<name>A0ABT8X0L4_9FLAO</name>
<dbReference type="RefSeq" id="WP_303282052.1">
    <property type="nucleotide sequence ID" value="NZ_BAABCZ010000010.1"/>
</dbReference>
<evidence type="ECO:0000259" key="2">
    <source>
        <dbReference type="Pfam" id="PF18962"/>
    </source>
</evidence>
<dbReference type="EMBL" id="JAUOEM010000003">
    <property type="protein sequence ID" value="MDO5987491.1"/>
    <property type="molecule type" value="Genomic_DNA"/>
</dbReference>
<dbReference type="InterPro" id="IPR053139">
    <property type="entry name" value="Surface_bspA-like"/>
</dbReference>
<keyword evidence="4" id="KW-1185">Reference proteome</keyword>
<keyword evidence="1" id="KW-0732">Signal</keyword>
<protein>
    <submittedName>
        <fullName evidence="3">Leucine-rich repeat domain-containing protein</fullName>
    </submittedName>
</protein>
<dbReference type="Gene3D" id="3.80.10.10">
    <property type="entry name" value="Ribonuclease Inhibitor"/>
    <property type="match status" value="1"/>
</dbReference>
<feature type="domain" description="Secretion system C-terminal sorting" evidence="2">
    <location>
        <begin position="224"/>
        <end position="292"/>
    </location>
</feature>
<dbReference type="Pfam" id="PF18962">
    <property type="entry name" value="Por_Secre_tail"/>
    <property type="match status" value="1"/>
</dbReference>